<accession>A7AZF8</accession>
<comment type="caution">
    <text evidence="1">The sequence shown here is derived from an EMBL/GenBank/DDBJ whole genome shotgun (WGS) entry which is preliminary data.</text>
</comment>
<dbReference type="PaxDb" id="411470-RUMGNA_00679"/>
<dbReference type="AlphaFoldDB" id="A7AZF8"/>
<gene>
    <name evidence="1" type="ORF">RUMGNA_00679</name>
</gene>
<reference evidence="1 2" key="1">
    <citation type="submission" date="2007-04" db="EMBL/GenBank/DDBJ databases">
        <authorList>
            <person name="Fulton L."/>
            <person name="Clifton S."/>
            <person name="Fulton B."/>
            <person name="Xu J."/>
            <person name="Minx P."/>
            <person name="Pepin K.H."/>
            <person name="Johnson M."/>
            <person name="Thiruvilangam P."/>
            <person name="Bhonagiri V."/>
            <person name="Nash W.E."/>
            <person name="Mardis E.R."/>
            <person name="Wilson R.K."/>
        </authorList>
    </citation>
    <scope>NUCLEOTIDE SEQUENCE [LARGE SCALE GENOMIC DNA]</scope>
    <source>
        <strain evidence="1 2">ATCC 29149</strain>
    </source>
</reference>
<evidence type="ECO:0000313" key="2">
    <source>
        <dbReference type="Proteomes" id="UP000004410"/>
    </source>
</evidence>
<dbReference type="EMBL" id="AAYG02000006">
    <property type="protein sequence ID" value="EDN78818.1"/>
    <property type="molecule type" value="Genomic_DNA"/>
</dbReference>
<name>A7AZF8_MEDG7</name>
<organism evidence="1 2">
    <name type="scientific">Mediterraneibacter gnavus (strain ATCC 29149 / DSM 114966 / JCM 6515 / VPI C7-9)</name>
    <name type="common">Ruminococcus gnavus</name>
    <dbReference type="NCBI Taxonomy" id="411470"/>
    <lineage>
        <taxon>Bacteria</taxon>
        <taxon>Bacillati</taxon>
        <taxon>Bacillota</taxon>
        <taxon>Clostridia</taxon>
        <taxon>Lachnospirales</taxon>
        <taxon>Lachnospiraceae</taxon>
        <taxon>Mediterraneibacter</taxon>
    </lineage>
</organism>
<sequence>MRFLFLLSSLLPSIRHHLSSIISYTKNPYAGYLKFPRHTDFTTF</sequence>
<reference evidence="1 2" key="2">
    <citation type="submission" date="2007-06" db="EMBL/GenBank/DDBJ databases">
        <title>Draft genome sequence of Ruminococcus gnavus (ATCC 29149).</title>
        <authorList>
            <person name="Sudarsanam P."/>
            <person name="Ley R."/>
            <person name="Guruge J."/>
            <person name="Turnbaugh P.J."/>
            <person name="Mahowald M."/>
            <person name="Liep D."/>
            <person name="Gordon J."/>
        </authorList>
    </citation>
    <scope>NUCLEOTIDE SEQUENCE [LARGE SCALE GENOMIC DNA]</scope>
    <source>
        <strain evidence="1 2">ATCC 29149</strain>
    </source>
</reference>
<proteinExistence type="predicted"/>
<protein>
    <submittedName>
        <fullName evidence="1">Uncharacterized protein</fullName>
    </submittedName>
</protein>
<dbReference type="Proteomes" id="UP000004410">
    <property type="component" value="Unassembled WGS sequence"/>
</dbReference>
<evidence type="ECO:0000313" key="1">
    <source>
        <dbReference type="EMBL" id="EDN78818.1"/>
    </source>
</evidence>